<protein>
    <submittedName>
        <fullName evidence="3">Uncharacterized protein LOC105043427</fullName>
    </submittedName>
</protein>
<reference evidence="3" key="1">
    <citation type="submission" date="2025-08" db="UniProtKB">
        <authorList>
            <consortium name="RefSeq"/>
        </authorList>
    </citation>
    <scope>IDENTIFICATION</scope>
</reference>
<name>A0A6I9R2B0_ELAGV</name>
<feature type="region of interest" description="Disordered" evidence="1">
    <location>
        <begin position="64"/>
        <end position="176"/>
    </location>
</feature>
<dbReference type="PANTHER" id="PTHR33676:SF15">
    <property type="entry name" value="OS02G0674233 PROTEIN"/>
    <property type="match status" value="1"/>
</dbReference>
<evidence type="ECO:0000313" key="2">
    <source>
        <dbReference type="Proteomes" id="UP000504607"/>
    </source>
</evidence>
<dbReference type="GO" id="GO:0009409">
    <property type="term" value="P:response to cold"/>
    <property type="evidence" value="ECO:0007669"/>
    <property type="project" value="InterPro"/>
</dbReference>
<gene>
    <name evidence="3" type="primary">LOC105043427</name>
</gene>
<organism evidence="2 3">
    <name type="scientific">Elaeis guineensis var. tenera</name>
    <name type="common">Oil palm</name>
    <dbReference type="NCBI Taxonomy" id="51953"/>
    <lineage>
        <taxon>Eukaryota</taxon>
        <taxon>Viridiplantae</taxon>
        <taxon>Streptophyta</taxon>
        <taxon>Embryophyta</taxon>
        <taxon>Tracheophyta</taxon>
        <taxon>Spermatophyta</taxon>
        <taxon>Magnoliopsida</taxon>
        <taxon>Liliopsida</taxon>
        <taxon>Arecaceae</taxon>
        <taxon>Arecoideae</taxon>
        <taxon>Cocoseae</taxon>
        <taxon>Elaeidinae</taxon>
        <taxon>Elaeis</taxon>
    </lineage>
</organism>
<dbReference type="OrthoDB" id="751338at2759"/>
<dbReference type="InParanoid" id="A0A6I9R2B0"/>
<dbReference type="PANTHER" id="PTHR33676">
    <property type="entry name" value="COLD REGULATED PROTEIN 27"/>
    <property type="match status" value="1"/>
</dbReference>
<dbReference type="InterPro" id="IPR044678">
    <property type="entry name" value="COR27/28"/>
</dbReference>
<feature type="compositionally biased region" description="Basic and acidic residues" evidence="1">
    <location>
        <begin position="161"/>
        <end position="176"/>
    </location>
</feature>
<feature type="compositionally biased region" description="Basic and acidic residues" evidence="1">
    <location>
        <begin position="91"/>
        <end position="100"/>
    </location>
</feature>
<accession>A0A6I9R2B0</accession>
<sequence length="176" mass="19579">MDLQAMMDDGSGDGGPWTEERHSSFLNWMEESFVRRMLAGADFQASCSTACNCRRRRHHLPLDRYLPDSATESTRDFHGPRRSSGTGRPMRSVDAEKEPESGDLAATTHDRKKAKRPLPRYDASQDQVVPHFGSAEVDDGNSKKQTEGEGGVLTISTSHSWGKEGRGQRDHSNDAF</sequence>
<dbReference type="RefSeq" id="XP_010919271.1">
    <property type="nucleotide sequence ID" value="XM_010920969.3"/>
</dbReference>
<evidence type="ECO:0000256" key="1">
    <source>
        <dbReference type="SAM" id="MobiDB-lite"/>
    </source>
</evidence>
<keyword evidence="2" id="KW-1185">Reference proteome</keyword>
<evidence type="ECO:0000313" key="3">
    <source>
        <dbReference type="RefSeq" id="XP_010919271.1"/>
    </source>
</evidence>
<dbReference type="Proteomes" id="UP000504607">
    <property type="component" value="Chromosome 4"/>
</dbReference>
<proteinExistence type="predicted"/>
<dbReference type="AlphaFoldDB" id="A0A6I9R2B0"/>
<dbReference type="GO" id="GO:0042752">
    <property type="term" value="P:regulation of circadian rhythm"/>
    <property type="evidence" value="ECO:0007669"/>
    <property type="project" value="InterPro"/>
</dbReference>